<dbReference type="RefSeq" id="XP_005719313.1">
    <property type="nucleotide sequence ID" value="XM_005719256.1"/>
</dbReference>
<accession>R7QLM3</accession>
<name>R7QLM3_CHOCR</name>
<reference evidence="2" key="1">
    <citation type="journal article" date="2013" name="Proc. Natl. Acad. Sci. U.S.A.">
        <title>Genome structure and metabolic features in the red seaweed Chondrus crispus shed light on evolution of the Archaeplastida.</title>
        <authorList>
            <person name="Collen J."/>
            <person name="Porcel B."/>
            <person name="Carre W."/>
            <person name="Ball S.G."/>
            <person name="Chaparro C."/>
            <person name="Tonon T."/>
            <person name="Barbeyron T."/>
            <person name="Michel G."/>
            <person name="Noel B."/>
            <person name="Valentin K."/>
            <person name="Elias M."/>
            <person name="Artiguenave F."/>
            <person name="Arun A."/>
            <person name="Aury J.M."/>
            <person name="Barbosa-Neto J.F."/>
            <person name="Bothwell J.H."/>
            <person name="Bouget F.Y."/>
            <person name="Brillet L."/>
            <person name="Cabello-Hurtado F."/>
            <person name="Capella-Gutierrez S."/>
            <person name="Charrier B."/>
            <person name="Cladiere L."/>
            <person name="Cock J.M."/>
            <person name="Coelho S.M."/>
            <person name="Colleoni C."/>
            <person name="Czjzek M."/>
            <person name="Da Silva C."/>
            <person name="Delage L."/>
            <person name="Denoeud F."/>
            <person name="Deschamps P."/>
            <person name="Dittami S.M."/>
            <person name="Gabaldon T."/>
            <person name="Gachon C.M."/>
            <person name="Groisillier A."/>
            <person name="Herve C."/>
            <person name="Jabbari K."/>
            <person name="Katinka M."/>
            <person name="Kloareg B."/>
            <person name="Kowalczyk N."/>
            <person name="Labadie K."/>
            <person name="Leblanc C."/>
            <person name="Lopez P.J."/>
            <person name="McLachlan D.H."/>
            <person name="Meslet-Cladiere L."/>
            <person name="Moustafa A."/>
            <person name="Nehr Z."/>
            <person name="Nyvall Collen P."/>
            <person name="Panaud O."/>
            <person name="Partensky F."/>
            <person name="Poulain J."/>
            <person name="Rensing S.A."/>
            <person name="Rousvoal S."/>
            <person name="Samson G."/>
            <person name="Symeonidi A."/>
            <person name="Weissenbach J."/>
            <person name="Zambounis A."/>
            <person name="Wincker P."/>
            <person name="Boyen C."/>
        </authorList>
    </citation>
    <scope>NUCLEOTIDE SEQUENCE [LARGE SCALE GENOMIC DNA]</scope>
    <source>
        <strain evidence="2">cv. Stackhouse</strain>
    </source>
</reference>
<gene>
    <name evidence="1" type="ORF">CHC_T00006555001</name>
</gene>
<dbReference type="AlphaFoldDB" id="R7QLM3"/>
<evidence type="ECO:0000313" key="1">
    <source>
        <dbReference type="EMBL" id="CDF39402.1"/>
    </source>
</evidence>
<dbReference type="GeneID" id="17327068"/>
<keyword evidence="2" id="KW-1185">Reference proteome</keyword>
<dbReference type="KEGG" id="ccp:CHC_T00006555001"/>
<dbReference type="Proteomes" id="UP000012073">
    <property type="component" value="Unassembled WGS sequence"/>
</dbReference>
<proteinExistence type="predicted"/>
<organism evidence="1 2">
    <name type="scientific">Chondrus crispus</name>
    <name type="common">Carrageen Irish moss</name>
    <name type="synonym">Polymorpha crispa</name>
    <dbReference type="NCBI Taxonomy" id="2769"/>
    <lineage>
        <taxon>Eukaryota</taxon>
        <taxon>Rhodophyta</taxon>
        <taxon>Florideophyceae</taxon>
        <taxon>Rhodymeniophycidae</taxon>
        <taxon>Gigartinales</taxon>
        <taxon>Gigartinaceae</taxon>
        <taxon>Chondrus</taxon>
    </lineage>
</organism>
<protein>
    <submittedName>
        <fullName evidence="1">Uncharacterized protein</fullName>
    </submittedName>
</protein>
<evidence type="ECO:0000313" key="2">
    <source>
        <dbReference type="Proteomes" id="UP000012073"/>
    </source>
</evidence>
<sequence>MYSTLRQRMESQCACPCLSLDKRNPCLVDDSVCASGEHNLSVQGCVPPVLEPPSPVARQNVRHVILTLHQLAVN</sequence>
<dbReference type="EMBL" id="HG002031">
    <property type="protein sequence ID" value="CDF39402.1"/>
    <property type="molecule type" value="Genomic_DNA"/>
</dbReference>
<dbReference type="Gramene" id="CDF39402">
    <property type="protein sequence ID" value="CDF39402"/>
    <property type="gene ID" value="CHC_T00006555001"/>
</dbReference>